<accession>A0ABU9B6U7</accession>
<name>A0ABU9B6U7_9BURK</name>
<reference evidence="2 3" key="1">
    <citation type="submission" date="2024-04" db="EMBL/GenBank/DDBJ databases">
        <title>Novel species of the genus Ideonella isolated from streams.</title>
        <authorList>
            <person name="Lu H."/>
        </authorList>
    </citation>
    <scope>NUCLEOTIDE SEQUENCE [LARGE SCALE GENOMIC DNA]</scope>
    <source>
        <strain evidence="2 3">BYS139W</strain>
    </source>
</reference>
<gene>
    <name evidence="2" type="ORF">AACH11_04870</name>
</gene>
<keyword evidence="3" id="KW-1185">Reference proteome</keyword>
<feature type="region of interest" description="Disordered" evidence="1">
    <location>
        <begin position="1"/>
        <end position="29"/>
    </location>
</feature>
<feature type="compositionally biased region" description="Basic residues" evidence="1">
    <location>
        <begin position="14"/>
        <end position="29"/>
    </location>
</feature>
<dbReference type="RefSeq" id="WP_341373078.1">
    <property type="nucleotide sequence ID" value="NZ_JBBUTF010000004.1"/>
</dbReference>
<dbReference type="EMBL" id="JBBUTF010000004">
    <property type="protein sequence ID" value="MEK8025293.1"/>
    <property type="molecule type" value="Genomic_DNA"/>
</dbReference>
<comment type="caution">
    <text evidence="2">The sequence shown here is derived from an EMBL/GenBank/DDBJ whole genome shotgun (WGS) entry which is preliminary data.</text>
</comment>
<evidence type="ECO:0000313" key="3">
    <source>
        <dbReference type="Proteomes" id="UP001368500"/>
    </source>
</evidence>
<dbReference type="Proteomes" id="UP001368500">
    <property type="component" value="Unassembled WGS sequence"/>
</dbReference>
<evidence type="ECO:0000313" key="2">
    <source>
        <dbReference type="EMBL" id="MEK8025293.1"/>
    </source>
</evidence>
<evidence type="ECO:0008006" key="4">
    <source>
        <dbReference type="Google" id="ProtNLM"/>
    </source>
</evidence>
<sequence length="271" mass="30112">MAPPSCTRGAAHPTPRRGAARHATRGTARRRPLCARTLLATATLAAVAALAGCSPPPATGYFPLESGHRWTYAVRSDWENQTSERSELLLETLGEDRPTEGLGPAWHRRSDDGVHYWLKADDSGIYRVAMRHELQAEPEPDQPPRYVLKMPLRVGTEWKAPTPAYLLRRHAEFPPEIRNTHPPVPMTYRIEALGLKVGTPAGDFSDCLRVKGTAVIRLFADPVNGFRDLPLTTTEWYCRGVGLVKLQRDEPTQNSTFLIGGTTVMELTAWQ</sequence>
<evidence type="ECO:0000256" key="1">
    <source>
        <dbReference type="SAM" id="MobiDB-lite"/>
    </source>
</evidence>
<protein>
    <recommendedName>
        <fullName evidence="4">DUF3108 domain-containing protein</fullName>
    </recommendedName>
</protein>
<dbReference type="Gene3D" id="2.40.360.20">
    <property type="match status" value="1"/>
</dbReference>
<proteinExistence type="predicted"/>
<organism evidence="2 3">
    <name type="scientific">Pseudaquabacterium rugosum</name>
    <dbReference type="NCBI Taxonomy" id="2984194"/>
    <lineage>
        <taxon>Bacteria</taxon>
        <taxon>Pseudomonadati</taxon>
        <taxon>Pseudomonadota</taxon>
        <taxon>Betaproteobacteria</taxon>
        <taxon>Burkholderiales</taxon>
        <taxon>Sphaerotilaceae</taxon>
        <taxon>Pseudaquabacterium</taxon>
    </lineage>
</organism>